<keyword evidence="5 7" id="KW-1133">Transmembrane helix</keyword>
<protein>
    <submittedName>
        <fullName evidence="10">ABC transporter</fullName>
    </submittedName>
</protein>
<dbReference type="GO" id="GO:0015421">
    <property type="term" value="F:ABC-type oligopeptide transporter activity"/>
    <property type="evidence" value="ECO:0007669"/>
    <property type="project" value="TreeGrafter"/>
</dbReference>
<dbReference type="PATRIC" id="fig|446692.4.peg.322"/>
<dbReference type="Gene3D" id="3.40.50.300">
    <property type="entry name" value="P-loop containing nucleotide triphosphate hydrolases"/>
    <property type="match status" value="1"/>
</dbReference>
<evidence type="ECO:0000256" key="2">
    <source>
        <dbReference type="ARBA" id="ARBA00022692"/>
    </source>
</evidence>
<evidence type="ECO:0000256" key="5">
    <source>
        <dbReference type="ARBA" id="ARBA00022989"/>
    </source>
</evidence>
<dbReference type="PROSITE" id="PS00211">
    <property type="entry name" value="ABC_TRANSPORTER_1"/>
    <property type="match status" value="1"/>
</dbReference>
<evidence type="ECO:0000256" key="1">
    <source>
        <dbReference type="ARBA" id="ARBA00004651"/>
    </source>
</evidence>
<evidence type="ECO:0000256" key="7">
    <source>
        <dbReference type="SAM" id="Phobius"/>
    </source>
</evidence>
<evidence type="ECO:0000256" key="4">
    <source>
        <dbReference type="ARBA" id="ARBA00022840"/>
    </source>
</evidence>
<dbReference type="RefSeq" id="WP_061471436.1">
    <property type="nucleotide sequence ID" value="NZ_LHZU01000127.1"/>
</dbReference>
<feature type="transmembrane region" description="Helical" evidence="7">
    <location>
        <begin position="143"/>
        <end position="162"/>
    </location>
</feature>
<accession>A0A149U2M9</accession>
<evidence type="ECO:0000313" key="11">
    <source>
        <dbReference type="Proteomes" id="UP000075360"/>
    </source>
</evidence>
<dbReference type="Pfam" id="PF00005">
    <property type="entry name" value="ABC_tran"/>
    <property type="match status" value="1"/>
</dbReference>
<dbReference type="Pfam" id="PF00664">
    <property type="entry name" value="ABC_membrane"/>
    <property type="match status" value="1"/>
</dbReference>
<dbReference type="OrthoDB" id="5288404at2"/>
<dbReference type="InterPro" id="IPR003439">
    <property type="entry name" value="ABC_transporter-like_ATP-bd"/>
</dbReference>
<feature type="domain" description="ABC transporter" evidence="8">
    <location>
        <begin position="344"/>
        <end position="566"/>
    </location>
</feature>
<evidence type="ECO:0000313" key="10">
    <source>
        <dbReference type="EMBL" id="KXV59549.1"/>
    </source>
</evidence>
<feature type="domain" description="ABC transmembrane type-1" evidence="9">
    <location>
        <begin position="28"/>
        <end position="310"/>
    </location>
</feature>
<dbReference type="SMART" id="SM00382">
    <property type="entry name" value="AAA"/>
    <property type="match status" value="1"/>
</dbReference>
<dbReference type="PROSITE" id="PS50929">
    <property type="entry name" value="ABC_TM1F"/>
    <property type="match status" value="1"/>
</dbReference>
<dbReference type="Proteomes" id="UP000075360">
    <property type="component" value="Unassembled WGS sequence"/>
</dbReference>
<dbReference type="InterPro" id="IPR003593">
    <property type="entry name" value="AAA+_ATPase"/>
</dbReference>
<keyword evidence="2 7" id="KW-0812">Transmembrane</keyword>
<feature type="transmembrane region" description="Helical" evidence="7">
    <location>
        <begin position="249"/>
        <end position="272"/>
    </location>
</feature>
<sequence>MSTFSSPAPWRSYSLLRPFMKPYLRPLVFVILISLMATGLGLSQPWLSRQMIDVALIPRNITALIEIAVAMVIIAIGGYALNILSSYLYISASSSMLFDMREALLRHLQTLSPRFYARFRLGDLMSRINSDISDIQRATADTFLSVVSNVLTLGGCIALMLWLDWRMALFSVVLIPVCMFIFMHYQKKLTDLTRQMRERGADLGSMLVETIMAMRVITALNAKENEIARFKAGNNAFVSAMMRMQFTSFLAGAVPGTVLTLTSSCIVLYGGIQVIHGHMTIGTLVAFMSYQARLFGPVQVLMGLASGLSSARVSLARIIELFEAQPEVRERPDARTLTGLPMTIRFENVSLCHGSRDVLRDVSFEIPHGYLCTVLGHSGVGKSSLADLIVRNIDPDKGSVTVGDFDLKKIQLGDLRKKILLIDQSPYLFNDTIAANIRFGMPEATPKDIARAVRLAGLEGLIASLPDGLETQTGERGQSLSAGERQRIAFARALLRNPDILILDEPAAALDSTTEQIITSGLREAFPAATLIIITHRPELSKLADQIITLKEDGIHVSTSWKNMYA</sequence>
<keyword evidence="6 7" id="KW-0472">Membrane</keyword>
<dbReference type="GO" id="GO:0005524">
    <property type="term" value="F:ATP binding"/>
    <property type="evidence" value="ECO:0007669"/>
    <property type="project" value="UniProtKB-KW"/>
</dbReference>
<comment type="caution">
    <text evidence="10">The sequence shown here is derived from an EMBL/GenBank/DDBJ whole genome shotgun (WGS) entry which is preliminary data.</text>
</comment>
<dbReference type="SUPFAM" id="SSF90123">
    <property type="entry name" value="ABC transporter transmembrane region"/>
    <property type="match status" value="1"/>
</dbReference>
<dbReference type="InterPro" id="IPR036640">
    <property type="entry name" value="ABC1_TM_sf"/>
</dbReference>
<name>A0A149U2M9_9PROT</name>
<dbReference type="AlphaFoldDB" id="A0A149U2M9"/>
<evidence type="ECO:0000256" key="6">
    <source>
        <dbReference type="ARBA" id="ARBA00023136"/>
    </source>
</evidence>
<evidence type="ECO:0000259" key="8">
    <source>
        <dbReference type="PROSITE" id="PS50893"/>
    </source>
</evidence>
<feature type="transmembrane region" description="Helical" evidence="7">
    <location>
        <begin position="67"/>
        <end position="90"/>
    </location>
</feature>
<dbReference type="InterPro" id="IPR039421">
    <property type="entry name" value="Type_1_exporter"/>
</dbReference>
<gene>
    <name evidence="10" type="ORF">AD948_08090</name>
</gene>
<dbReference type="PANTHER" id="PTHR43394:SF1">
    <property type="entry name" value="ATP-BINDING CASSETTE SUB-FAMILY B MEMBER 10, MITOCHONDRIAL"/>
    <property type="match status" value="1"/>
</dbReference>
<reference evidence="10 11" key="1">
    <citation type="submission" date="2015-06" db="EMBL/GenBank/DDBJ databases">
        <title>Improved classification and identification of acetic acid bacteria using matrix-assisted laser desorption/ionization time-of-flight mass spectrometry; Gluconobacter nephelii and Gluconobacter uchimurae are later heterotypic synonyms of Gluconobacter japonicus and Gluconobacter oxydans, respectively.</title>
        <authorList>
            <person name="Li L."/>
            <person name="Cleenwerck I."/>
            <person name="De Vuyst L."/>
            <person name="Vandamme P."/>
        </authorList>
    </citation>
    <scope>NUCLEOTIDE SEQUENCE [LARGE SCALE GENOMIC DNA]</scope>
    <source>
        <strain evidence="10 11">LMG 23690</strain>
    </source>
</reference>
<dbReference type="PANTHER" id="PTHR43394">
    <property type="entry name" value="ATP-DEPENDENT PERMEASE MDL1, MITOCHONDRIAL"/>
    <property type="match status" value="1"/>
</dbReference>
<dbReference type="GO" id="GO:0016887">
    <property type="term" value="F:ATP hydrolysis activity"/>
    <property type="evidence" value="ECO:0007669"/>
    <property type="project" value="InterPro"/>
</dbReference>
<dbReference type="GO" id="GO:0005886">
    <property type="term" value="C:plasma membrane"/>
    <property type="evidence" value="ECO:0007669"/>
    <property type="project" value="UniProtKB-SubCell"/>
</dbReference>
<dbReference type="EMBL" id="LHZU01000127">
    <property type="protein sequence ID" value="KXV59549.1"/>
    <property type="molecule type" value="Genomic_DNA"/>
</dbReference>
<dbReference type="PROSITE" id="PS50893">
    <property type="entry name" value="ABC_TRANSPORTER_2"/>
    <property type="match status" value="1"/>
</dbReference>
<comment type="subcellular location">
    <subcellularLocation>
        <location evidence="1">Cell membrane</location>
        <topology evidence="1">Multi-pass membrane protein</topology>
    </subcellularLocation>
</comment>
<keyword evidence="3" id="KW-0547">Nucleotide-binding</keyword>
<dbReference type="SUPFAM" id="SSF52540">
    <property type="entry name" value="P-loop containing nucleoside triphosphate hydrolases"/>
    <property type="match status" value="1"/>
</dbReference>
<feature type="transmembrane region" description="Helical" evidence="7">
    <location>
        <begin position="168"/>
        <end position="185"/>
    </location>
</feature>
<dbReference type="InterPro" id="IPR011527">
    <property type="entry name" value="ABC1_TM_dom"/>
</dbReference>
<dbReference type="InterPro" id="IPR017871">
    <property type="entry name" value="ABC_transporter-like_CS"/>
</dbReference>
<keyword evidence="4" id="KW-0067">ATP-binding</keyword>
<organism evidence="10 11">
    <name type="scientific">Acetobacter senegalensis</name>
    <dbReference type="NCBI Taxonomy" id="446692"/>
    <lineage>
        <taxon>Bacteria</taxon>
        <taxon>Pseudomonadati</taxon>
        <taxon>Pseudomonadota</taxon>
        <taxon>Alphaproteobacteria</taxon>
        <taxon>Acetobacterales</taxon>
        <taxon>Acetobacteraceae</taxon>
        <taxon>Acetobacter</taxon>
    </lineage>
</organism>
<evidence type="ECO:0000259" key="9">
    <source>
        <dbReference type="PROSITE" id="PS50929"/>
    </source>
</evidence>
<dbReference type="CDD" id="cd07346">
    <property type="entry name" value="ABC_6TM_exporters"/>
    <property type="match status" value="1"/>
</dbReference>
<dbReference type="Gene3D" id="1.20.1560.10">
    <property type="entry name" value="ABC transporter type 1, transmembrane domain"/>
    <property type="match status" value="1"/>
</dbReference>
<dbReference type="InterPro" id="IPR027417">
    <property type="entry name" value="P-loop_NTPase"/>
</dbReference>
<evidence type="ECO:0000256" key="3">
    <source>
        <dbReference type="ARBA" id="ARBA00022741"/>
    </source>
</evidence>
<proteinExistence type="predicted"/>